<evidence type="ECO:0000313" key="2">
    <source>
        <dbReference type="EMBL" id="JAB71136.1"/>
    </source>
</evidence>
<dbReference type="EMBL" id="GANP01013332">
    <property type="protein sequence ID" value="JAB71136.1"/>
    <property type="molecule type" value="mRNA"/>
</dbReference>
<name>V5ICP4_IXORI</name>
<accession>V5ICP4</accession>
<sequence>MRFLPAVLLLAGLHLSYGVPTQKDAEVNKALKQENPDNDENDVLSEYLAEANLEIGNDTQMIGLLLREMSHIIRTAVEEEGRIAAFDDEVSEYGFWSTLWQGIKTFARWVYDNADGRLLKIAVKILEHIIKNKAGMYGLEDNGSTAPADAWLRLCDDIDKVGAGLIERSRSVAGVVSVNHVGEKEQAIMARLTAHLQRRLQPCDIVFRYEYVINPSEINLGPEFTAPTVTQVTFAVCPWHRAFVKHPNAVVSVVYLSH</sequence>
<proteinExistence type="evidence at transcript level"/>
<reference evidence="2" key="1">
    <citation type="journal article" date="2015" name="Sci. Rep.">
        <title>Tissue- and time-dependent transcription in Ixodes ricinus salivary glands and midguts when blood feeding on the vertebrate host.</title>
        <authorList>
            <person name="Kotsyfakis M."/>
            <person name="Schwarz A."/>
            <person name="Erhart J."/>
            <person name="Ribeiro J.M."/>
        </authorList>
    </citation>
    <scope>NUCLEOTIDE SEQUENCE</scope>
    <source>
        <tissue evidence="2">Salivary gland and midgut</tissue>
    </source>
</reference>
<feature type="signal peptide" evidence="1">
    <location>
        <begin position="1"/>
        <end position="18"/>
    </location>
</feature>
<keyword evidence="1" id="KW-0732">Signal</keyword>
<evidence type="ECO:0000256" key="1">
    <source>
        <dbReference type="SAM" id="SignalP"/>
    </source>
</evidence>
<protein>
    <submittedName>
        <fullName evidence="2">Putative secreted protein</fullName>
    </submittedName>
</protein>
<organism evidence="2">
    <name type="scientific">Ixodes ricinus</name>
    <name type="common">Common tick</name>
    <name type="synonym">Acarus ricinus</name>
    <dbReference type="NCBI Taxonomy" id="34613"/>
    <lineage>
        <taxon>Eukaryota</taxon>
        <taxon>Metazoa</taxon>
        <taxon>Ecdysozoa</taxon>
        <taxon>Arthropoda</taxon>
        <taxon>Chelicerata</taxon>
        <taxon>Arachnida</taxon>
        <taxon>Acari</taxon>
        <taxon>Parasitiformes</taxon>
        <taxon>Ixodida</taxon>
        <taxon>Ixodoidea</taxon>
        <taxon>Ixodidae</taxon>
        <taxon>Ixodinae</taxon>
        <taxon>Ixodes</taxon>
    </lineage>
</organism>
<feature type="chain" id="PRO_5004737215" evidence="1">
    <location>
        <begin position="19"/>
        <end position="258"/>
    </location>
</feature>
<dbReference type="AlphaFoldDB" id="V5ICP4"/>